<keyword evidence="2" id="KW-1133">Transmembrane helix</keyword>
<evidence type="ECO:0000256" key="2">
    <source>
        <dbReference type="SAM" id="Phobius"/>
    </source>
</evidence>
<dbReference type="OrthoDB" id="9797543at2"/>
<dbReference type="InterPro" id="IPR010982">
    <property type="entry name" value="Lambda_DNA-bd_dom_sf"/>
</dbReference>
<dbReference type="GO" id="GO:0003677">
    <property type="term" value="F:DNA binding"/>
    <property type="evidence" value="ECO:0007669"/>
    <property type="project" value="InterPro"/>
</dbReference>
<dbReference type="SUPFAM" id="SSF47413">
    <property type="entry name" value="lambda repressor-like DNA-binding domains"/>
    <property type="match status" value="1"/>
</dbReference>
<feature type="compositionally biased region" description="Basic and acidic residues" evidence="1">
    <location>
        <begin position="153"/>
        <end position="187"/>
    </location>
</feature>
<feature type="domain" description="HTH cro/C1-type" evidence="3">
    <location>
        <begin position="8"/>
        <end position="68"/>
    </location>
</feature>
<keyword evidence="2" id="KW-0812">Transmembrane</keyword>
<dbReference type="RefSeq" id="WP_063386728.1">
    <property type="nucleotide sequence ID" value="NZ_LWBR01000007.1"/>
</dbReference>
<evidence type="ECO:0000313" key="4">
    <source>
        <dbReference type="EMBL" id="KZN97662.1"/>
    </source>
</evidence>
<reference evidence="4 5" key="1">
    <citation type="submission" date="2016-04" db="EMBL/GenBank/DDBJ databases">
        <title>Draft genome sequence of Aeribacillus pallidus 8m3 from petroleum reservoir.</title>
        <authorList>
            <person name="Poltaraus A.B."/>
            <person name="Nazina T.N."/>
            <person name="Tourova T.P."/>
            <person name="Malakho S.M."/>
            <person name="Korshunova A.V."/>
            <person name="Sokolova D.S."/>
        </authorList>
    </citation>
    <scope>NUCLEOTIDE SEQUENCE [LARGE SCALE GENOMIC DNA]</scope>
    <source>
        <strain evidence="4 5">8m3</strain>
    </source>
</reference>
<keyword evidence="5" id="KW-1185">Reference proteome</keyword>
<dbReference type="PANTHER" id="PTHR34475">
    <property type="match status" value="1"/>
</dbReference>
<proteinExistence type="predicted"/>
<dbReference type="PANTHER" id="PTHR34475:SF1">
    <property type="entry name" value="CYTOSKELETON PROTEIN RODZ"/>
    <property type="match status" value="1"/>
</dbReference>
<dbReference type="Proteomes" id="UP000076476">
    <property type="component" value="Unassembled WGS sequence"/>
</dbReference>
<evidence type="ECO:0000256" key="1">
    <source>
        <dbReference type="SAM" id="MobiDB-lite"/>
    </source>
</evidence>
<dbReference type="Pfam" id="PF13413">
    <property type="entry name" value="HTH_25"/>
    <property type="match status" value="1"/>
</dbReference>
<gene>
    <name evidence="4" type="ORF">AZI98_02540</name>
</gene>
<dbReference type="EMBL" id="LWBR01000007">
    <property type="protein sequence ID" value="KZN97662.1"/>
    <property type="molecule type" value="Genomic_DNA"/>
</dbReference>
<keyword evidence="2" id="KW-0472">Membrane</keyword>
<evidence type="ECO:0000313" key="5">
    <source>
        <dbReference type="Proteomes" id="UP000076476"/>
    </source>
</evidence>
<organism evidence="4 5">
    <name type="scientific">Aeribacillus pallidus</name>
    <dbReference type="NCBI Taxonomy" id="33936"/>
    <lineage>
        <taxon>Bacteria</taxon>
        <taxon>Bacillati</taxon>
        <taxon>Bacillota</taxon>
        <taxon>Bacilli</taxon>
        <taxon>Bacillales</taxon>
        <taxon>Bacillaceae</taxon>
        <taxon>Aeribacillus</taxon>
    </lineage>
</organism>
<sequence length="295" mass="33496">MSELGNHLRQARLEKNISLDDLQEITKIQKRYLIGIEEGNYSIMPGNFYVRAFIKQYAEAVDLDPDVLFEQYKNEIPSTYDEIPEKLSRVQTHKELPKPASKFLELLPKLAVIAVIILVAIIVWVLSQRGSTDEGVQTEDDTKSVKIETSGVEPEKKEQNNIVDEKDRSVEETEQEAKKEENAENETKQTLTVKEVRGKETVYELSNADKLVIDISTNGNSWIEVKNGKGKSFFAGMMRQNEQKTVDVTAEEEAKIVVGDARFTTIQVNGEAVSYETDPNKMVRQDIIILNNKNE</sequence>
<evidence type="ECO:0000259" key="3">
    <source>
        <dbReference type="PROSITE" id="PS50943"/>
    </source>
</evidence>
<dbReference type="STRING" id="33936.AZI98_02540"/>
<dbReference type="Pfam" id="PF13464">
    <property type="entry name" value="RodZ_C"/>
    <property type="match status" value="1"/>
</dbReference>
<dbReference type="Gene3D" id="1.10.260.40">
    <property type="entry name" value="lambda repressor-like DNA-binding domains"/>
    <property type="match status" value="1"/>
</dbReference>
<dbReference type="InterPro" id="IPR001387">
    <property type="entry name" value="Cro/C1-type_HTH"/>
</dbReference>
<protein>
    <recommendedName>
        <fullName evidence="3">HTH cro/C1-type domain-containing protein</fullName>
    </recommendedName>
</protein>
<comment type="caution">
    <text evidence="4">The sequence shown here is derived from an EMBL/GenBank/DDBJ whole genome shotgun (WGS) entry which is preliminary data.</text>
</comment>
<dbReference type="AlphaFoldDB" id="A0A165Z099"/>
<feature type="region of interest" description="Disordered" evidence="1">
    <location>
        <begin position="133"/>
        <end position="190"/>
    </location>
</feature>
<dbReference type="PROSITE" id="PS50943">
    <property type="entry name" value="HTH_CROC1"/>
    <property type="match status" value="1"/>
</dbReference>
<accession>A0A165Z099</accession>
<feature type="transmembrane region" description="Helical" evidence="2">
    <location>
        <begin position="106"/>
        <end position="126"/>
    </location>
</feature>
<dbReference type="InterPro" id="IPR025194">
    <property type="entry name" value="RodZ-like_C"/>
</dbReference>
<dbReference type="InterPro" id="IPR050400">
    <property type="entry name" value="Bact_Cytoskel_RodZ"/>
</dbReference>
<name>A0A165Z099_9BACI</name>